<protein>
    <submittedName>
        <fullName evidence="5">LacI family DNA-binding transcriptional regulator</fullName>
    </submittedName>
</protein>
<dbReference type="GO" id="GO:0003700">
    <property type="term" value="F:DNA-binding transcription factor activity"/>
    <property type="evidence" value="ECO:0007669"/>
    <property type="project" value="TreeGrafter"/>
</dbReference>
<dbReference type="SUPFAM" id="SSF53822">
    <property type="entry name" value="Periplasmic binding protein-like I"/>
    <property type="match status" value="1"/>
</dbReference>
<gene>
    <name evidence="5" type="ORF">HUU93_04215</name>
</gene>
<dbReference type="InterPro" id="IPR046335">
    <property type="entry name" value="LacI/GalR-like_sensor"/>
</dbReference>
<evidence type="ECO:0000256" key="2">
    <source>
        <dbReference type="ARBA" id="ARBA00023125"/>
    </source>
</evidence>
<dbReference type="GO" id="GO:0000976">
    <property type="term" value="F:transcription cis-regulatory region binding"/>
    <property type="evidence" value="ECO:0007669"/>
    <property type="project" value="TreeGrafter"/>
</dbReference>
<keyword evidence="3" id="KW-0804">Transcription</keyword>
<dbReference type="PROSITE" id="PS00356">
    <property type="entry name" value="HTH_LACI_1"/>
    <property type="match status" value="1"/>
</dbReference>
<dbReference type="PROSITE" id="PS50932">
    <property type="entry name" value="HTH_LACI_2"/>
    <property type="match status" value="1"/>
</dbReference>
<dbReference type="AlphaFoldDB" id="A0A849XXL8"/>
<evidence type="ECO:0000259" key="4">
    <source>
        <dbReference type="PROSITE" id="PS50932"/>
    </source>
</evidence>
<evidence type="ECO:0000313" key="5">
    <source>
        <dbReference type="EMBL" id="NUN85816.1"/>
    </source>
</evidence>
<reference evidence="5 6" key="2">
    <citation type="submission" date="2020-07" db="EMBL/GenBank/DDBJ databases">
        <title>Bacterial metabolism rescues the inhibition of intestinal drug absorption by food and drug additives.</title>
        <authorList>
            <person name="Zou L."/>
            <person name="Spanogiannopoulos P."/>
            <person name="Chien H.-C."/>
            <person name="Pieper L.M."/>
            <person name="Cai W."/>
            <person name="Khuri N."/>
            <person name="Pottel J."/>
            <person name="Vora B."/>
            <person name="Ni Z."/>
            <person name="Tsakalozou E."/>
            <person name="Zhang W."/>
            <person name="Shoichet B.K."/>
            <person name="Giacomini K.M."/>
            <person name="Turnbaugh P.J."/>
        </authorList>
    </citation>
    <scope>NUCLEOTIDE SEQUENCE [LARGE SCALE GENOMIC DNA]</scope>
    <source>
        <strain evidence="5 6">F22</strain>
    </source>
</reference>
<accession>A0A849XXL8</accession>
<dbReference type="InterPro" id="IPR010982">
    <property type="entry name" value="Lambda_DNA-bd_dom_sf"/>
</dbReference>
<evidence type="ECO:0000256" key="1">
    <source>
        <dbReference type="ARBA" id="ARBA00023015"/>
    </source>
</evidence>
<dbReference type="PRINTS" id="PR00036">
    <property type="entry name" value="HTHLACI"/>
</dbReference>
<evidence type="ECO:0000313" key="6">
    <source>
        <dbReference type="Proteomes" id="UP000554488"/>
    </source>
</evidence>
<sequence length="330" mass="37375">MATIKDIAARAGVSIATVSRVLNHDETLNAQEETKQRIMEIAEELEYEVRVQKKRKKKLKIGVFCSYSPKEELEDPYYLCIRLAIEKKLEEEGYRKQSVTLNDTADSVGSVDGIVCLGTFSKSHIEIVSGWDKPTVFIDANPNPLQFDSIVVDFKNAVNSIVDYFVENGHTKIGLIGALDCDQDGEELQDLRKDYFQKALEKRNLYHSEYVKIGSYHAKDGYTLLKQLYDEKHLPTALFVANDSMAAGAYKAAYELGLSIPDDISIIGFNDIPNAKYMIPPLTTVRLYMEFMGEYAVQLLEERITQGRDICVNVVVPTKLYVRDSVRNIF</sequence>
<dbReference type="RefSeq" id="WP_173692417.1">
    <property type="nucleotide sequence ID" value="NZ_JAAION010000016.1"/>
</dbReference>
<reference evidence="5 6" key="1">
    <citation type="submission" date="2020-04" db="EMBL/GenBank/DDBJ databases">
        <authorList>
            <person name="Pieper L."/>
        </authorList>
    </citation>
    <scope>NUCLEOTIDE SEQUENCE [LARGE SCALE GENOMIC DNA]</scope>
    <source>
        <strain evidence="5 6">F22</strain>
    </source>
</reference>
<dbReference type="InterPro" id="IPR028082">
    <property type="entry name" value="Peripla_BP_I"/>
</dbReference>
<dbReference type="Gene3D" id="1.10.260.40">
    <property type="entry name" value="lambda repressor-like DNA-binding domains"/>
    <property type="match status" value="1"/>
</dbReference>
<evidence type="ECO:0000256" key="3">
    <source>
        <dbReference type="ARBA" id="ARBA00023163"/>
    </source>
</evidence>
<proteinExistence type="predicted"/>
<dbReference type="Proteomes" id="UP000554488">
    <property type="component" value="Unassembled WGS sequence"/>
</dbReference>
<dbReference type="InterPro" id="IPR000843">
    <property type="entry name" value="HTH_LacI"/>
</dbReference>
<feature type="domain" description="HTH lacI-type" evidence="4">
    <location>
        <begin position="2"/>
        <end position="58"/>
    </location>
</feature>
<organism evidence="5 6">
    <name type="scientific">Coprococcus comes</name>
    <dbReference type="NCBI Taxonomy" id="410072"/>
    <lineage>
        <taxon>Bacteria</taxon>
        <taxon>Bacillati</taxon>
        <taxon>Bacillota</taxon>
        <taxon>Clostridia</taxon>
        <taxon>Lachnospirales</taxon>
        <taxon>Lachnospiraceae</taxon>
        <taxon>Coprococcus</taxon>
    </lineage>
</organism>
<name>A0A849XXL8_9FIRM</name>
<keyword evidence="2 5" id="KW-0238">DNA-binding</keyword>
<dbReference type="Pfam" id="PF13377">
    <property type="entry name" value="Peripla_BP_3"/>
    <property type="match status" value="1"/>
</dbReference>
<dbReference type="EMBL" id="JABWDC010000010">
    <property type="protein sequence ID" value="NUN85816.1"/>
    <property type="molecule type" value="Genomic_DNA"/>
</dbReference>
<dbReference type="PANTHER" id="PTHR30146">
    <property type="entry name" value="LACI-RELATED TRANSCRIPTIONAL REPRESSOR"/>
    <property type="match status" value="1"/>
</dbReference>
<dbReference type="SUPFAM" id="SSF47413">
    <property type="entry name" value="lambda repressor-like DNA-binding domains"/>
    <property type="match status" value="1"/>
</dbReference>
<dbReference type="Gene3D" id="3.40.50.2300">
    <property type="match status" value="2"/>
</dbReference>
<dbReference type="Pfam" id="PF00356">
    <property type="entry name" value="LacI"/>
    <property type="match status" value="1"/>
</dbReference>
<dbReference type="PANTHER" id="PTHR30146:SF149">
    <property type="entry name" value="HTH-TYPE TRANSCRIPTIONAL REGULATOR EBGR"/>
    <property type="match status" value="1"/>
</dbReference>
<dbReference type="CDD" id="cd01544">
    <property type="entry name" value="PBP1_GalR"/>
    <property type="match status" value="1"/>
</dbReference>
<comment type="caution">
    <text evidence="5">The sequence shown here is derived from an EMBL/GenBank/DDBJ whole genome shotgun (WGS) entry which is preliminary data.</text>
</comment>
<keyword evidence="1" id="KW-0805">Transcription regulation</keyword>
<dbReference type="SMART" id="SM00354">
    <property type="entry name" value="HTH_LACI"/>
    <property type="match status" value="1"/>
</dbReference>
<dbReference type="CDD" id="cd01392">
    <property type="entry name" value="HTH_LacI"/>
    <property type="match status" value="1"/>
</dbReference>